<dbReference type="eggNOG" id="ENOG5032YYQ">
    <property type="taxonomic scope" value="Bacteria"/>
</dbReference>
<dbReference type="Proteomes" id="UP000008457">
    <property type="component" value="Chromosome"/>
</dbReference>
<accession>F3ZWJ9</accession>
<dbReference type="Gene3D" id="6.20.120.50">
    <property type="match status" value="1"/>
</dbReference>
<gene>
    <name evidence="1" type="ordered locus">Mahau_0216</name>
</gene>
<dbReference type="InterPro" id="IPR021377">
    <property type="entry name" value="DUF3006"/>
</dbReference>
<reference evidence="2" key="1">
    <citation type="submission" date="2010-11" db="EMBL/GenBank/DDBJ databases">
        <title>The complete genome of Mahella australiensis DSM 15567.</title>
        <authorList>
            <consortium name="US DOE Joint Genome Institute (JGI-PGF)"/>
            <person name="Lucas S."/>
            <person name="Copeland A."/>
            <person name="Lapidus A."/>
            <person name="Bruce D."/>
            <person name="Goodwin L."/>
            <person name="Pitluck S."/>
            <person name="Kyrpides N."/>
            <person name="Mavromatis K."/>
            <person name="Pagani I."/>
            <person name="Ivanova N."/>
            <person name="Teshima H."/>
            <person name="Brettin T."/>
            <person name="Detter J.C."/>
            <person name="Han C."/>
            <person name="Tapia R."/>
            <person name="Land M."/>
            <person name="Hauser L."/>
            <person name="Markowitz V."/>
            <person name="Cheng J.-F."/>
            <person name="Hugenholtz P."/>
            <person name="Woyke T."/>
            <person name="Wu D."/>
            <person name="Spring S."/>
            <person name="Pukall R."/>
            <person name="Steenblock K."/>
            <person name="Schneider S."/>
            <person name="Klenk H.-P."/>
            <person name="Eisen J.A."/>
        </authorList>
    </citation>
    <scope>NUCLEOTIDE SEQUENCE [LARGE SCALE GENOMIC DNA]</scope>
    <source>
        <strain evidence="2">DSM 15567 / CIP 107919 / 50-1 BON</strain>
    </source>
</reference>
<evidence type="ECO:0000313" key="2">
    <source>
        <dbReference type="Proteomes" id="UP000008457"/>
    </source>
</evidence>
<dbReference type="OrthoDB" id="164847at2"/>
<reference evidence="1 2" key="2">
    <citation type="journal article" date="2011" name="Stand. Genomic Sci.">
        <title>Complete genome sequence of Mahella australiensis type strain (50-1 BON).</title>
        <authorList>
            <person name="Sikorski J."/>
            <person name="Teshima H."/>
            <person name="Nolan M."/>
            <person name="Lucas S."/>
            <person name="Hammon N."/>
            <person name="Deshpande S."/>
            <person name="Cheng J.F."/>
            <person name="Pitluck S."/>
            <person name="Liolios K."/>
            <person name="Pagani I."/>
            <person name="Ivanova N."/>
            <person name="Huntemann M."/>
            <person name="Mavromatis K."/>
            <person name="Ovchinikova G."/>
            <person name="Pati A."/>
            <person name="Tapia R."/>
            <person name="Han C."/>
            <person name="Goodwin L."/>
            <person name="Chen A."/>
            <person name="Palaniappan K."/>
            <person name="Land M."/>
            <person name="Hauser L."/>
            <person name="Ngatchou-Djao O.D."/>
            <person name="Rohde M."/>
            <person name="Pukall R."/>
            <person name="Spring S."/>
            <person name="Abt B."/>
            <person name="Goker M."/>
            <person name="Detter J.C."/>
            <person name="Woyke T."/>
            <person name="Bristow J."/>
            <person name="Markowitz V."/>
            <person name="Hugenholtz P."/>
            <person name="Eisen J.A."/>
            <person name="Kyrpides N.C."/>
            <person name="Klenk H.P."/>
            <person name="Lapidus A."/>
        </authorList>
    </citation>
    <scope>NUCLEOTIDE SEQUENCE [LARGE SCALE GENOMIC DNA]</scope>
    <source>
        <strain evidence="2">DSM 15567 / CIP 107919 / 50-1 BON</strain>
    </source>
</reference>
<dbReference type="Pfam" id="PF11213">
    <property type="entry name" value="DUF3006"/>
    <property type="match status" value="1"/>
</dbReference>
<dbReference type="AlphaFoldDB" id="F3ZWJ9"/>
<proteinExistence type="predicted"/>
<dbReference type="HOGENOM" id="CLU_181623_0_1_9"/>
<keyword evidence="2" id="KW-1185">Reference proteome</keyword>
<dbReference type="RefSeq" id="WP_013779868.1">
    <property type="nucleotide sequence ID" value="NC_015520.1"/>
</dbReference>
<dbReference type="KEGG" id="mas:Mahau_0216"/>
<protein>
    <submittedName>
        <fullName evidence="1">Uncharacterized protein</fullName>
    </submittedName>
</protein>
<name>F3ZWJ9_MAHA5</name>
<organism evidence="1 2">
    <name type="scientific">Mahella australiensis (strain DSM 15567 / CIP 107919 / 50-1 BON)</name>
    <dbReference type="NCBI Taxonomy" id="697281"/>
    <lineage>
        <taxon>Bacteria</taxon>
        <taxon>Bacillati</taxon>
        <taxon>Bacillota</taxon>
        <taxon>Clostridia</taxon>
        <taxon>Thermoanaerobacterales</taxon>
        <taxon>Thermoanaerobacterales Family IV. Incertae Sedis</taxon>
        <taxon>Mahella</taxon>
    </lineage>
</organism>
<dbReference type="EMBL" id="CP002360">
    <property type="protein sequence ID" value="AEE95434.1"/>
    <property type="molecule type" value="Genomic_DNA"/>
</dbReference>
<evidence type="ECO:0000313" key="1">
    <source>
        <dbReference type="EMBL" id="AEE95434.1"/>
    </source>
</evidence>
<sequence>MKSFIIDRFEGRWAVIEYGDDVFNLPKEVLPEGSKEGDVLDIDIKVDEEATRARKQRIQRMADQLFEEG</sequence>
<dbReference type="STRING" id="697281.Mahau_0216"/>